<evidence type="ECO:0000259" key="3">
    <source>
        <dbReference type="SMART" id="SM00910"/>
    </source>
</evidence>
<dbReference type="Pfam" id="PF08797">
    <property type="entry name" value="HIRAN"/>
    <property type="match status" value="1"/>
</dbReference>
<evidence type="ECO:0000313" key="4">
    <source>
        <dbReference type="EMBL" id="KKK66831.1"/>
    </source>
</evidence>
<reference evidence="4" key="1">
    <citation type="journal article" date="2015" name="Nature">
        <title>Complex archaea that bridge the gap between prokaryotes and eukaryotes.</title>
        <authorList>
            <person name="Spang A."/>
            <person name="Saw J.H."/>
            <person name="Jorgensen S.L."/>
            <person name="Zaremba-Niedzwiedzka K."/>
            <person name="Martijn J."/>
            <person name="Lind A.E."/>
            <person name="van Eijk R."/>
            <person name="Schleper C."/>
            <person name="Guy L."/>
            <person name="Ettema T.J."/>
        </authorList>
    </citation>
    <scope>NUCLEOTIDE SEQUENCE</scope>
</reference>
<evidence type="ECO:0000256" key="2">
    <source>
        <dbReference type="ARBA" id="ARBA00022801"/>
    </source>
</evidence>
<dbReference type="EMBL" id="LAZR01059895">
    <property type="protein sequence ID" value="KKK66831.1"/>
    <property type="molecule type" value="Genomic_DNA"/>
</dbReference>
<name>A0A0F9A3S8_9ZZZZ</name>
<sequence length="99" mass="10644">MSAIESAIVGIKFHPGSHDKLLETKDGEPVALVRQPDNKYDPNAVACEIDGQMCGFVPADQAKTLAPDIDAGRRVTATLHGYNKLTIEVKDEPDRAAAE</sequence>
<proteinExistence type="predicted"/>
<dbReference type="AlphaFoldDB" id="A0A0F9A3S8"/>
<dbReference type="InterPro" id="IPR014905">
    <property type="entry name" value="HIRAN"/>
</dbReference>
<dbReference type="GO" id="GO:0008270">
    <property type="term" value="F:zinc ion binding"/>
    <property type="evidence" value="ECO:0007669"/>
    <property type="project" value="InterPro"/>
</dbReference>
<keyword evidence="2" id="KW-0378">Hydrolase</keyword>
<accession>A0A0F9A3S8</accession>
<dbReference type="Gene3D" id="3.30.70.2330">
    <property type="match status" value="1"/>
</dbReference>
<evidence type="ECO:0000256" key="1">
    <source>
        <dbReference type="ARBA" id="ARBA00022723"/>
    </source>
</evidence>
<feature type="domain" description="HIRAN" evidence="3">
    <location>
        <begin position="1"/>
        <end position="93"/>
    </location>
</feature>
<dbReference type="GO" id="GO:0003676">
    <property type="term" value="F:nucleic acid binding"/>
    <property type="evidence" value="ECO:0007669"/>
    <property type="project" value="InterPro"/>
</dbReference>
<dbReference type="SMART" id="SM00910">
    <property type="entry name" value="HIRAN"/>
    <property type="match status" value="1"/>
</dbReference>
<protein>
    <recommendedName>
        <fullName evidence="3">HIRAN domain-containing protein</fullName>
    </recommendedName>
</protein>
<dbReference type="GO" id="GO:0016818">
    <property type="term" value="F:hydrolase activity, acting on acid anhydrides, in phosphorus-containing anhydrides"/>
    <property type="evidence" value="ECO:0007669"/>
    <property type="project" value="InterPro"/>
</dbReference>
<comment type="caution">
    <text evidence="4">The sequence shown here is derived from an EMBL/GenBank/DDBJ whole genome shotgun (WGS) entry which is preliminary data.</text>
</comment>
<keyword evidence="1" id="KW-0479">Metal-binding</keyword>
<gene>
    <name evidence="4" type="ORF">LCGC14_2960130</name>
</gene>
<organism evidence="4">
    <name type="scientific">marine sediment metagenome</name>
    <dbReference type="NCBI Taxonomy" id="412755"/>
    <lineage>
        <taxon>unclassified sequences</taxon>
        <taxon>metagenomes</taxon>
        <taxon>ecological metagenomes</taxon>
    </lineage>
</organism>